<keyword evidence="3" id="KW-0479">Metal-binding</keyword>
<dbReference type="Proteomes" id="UP001212326">
    <property type="component" value="Chromosome"/>
</dbReference>
<dbReference type="PANTHER" id="PTHR12682">
    <property type="entry name" value="ARCHEASE"/>
    <property type="match status" value="1"/>
</dbReference>
<keyword evidence="7" id="KW-1185">Reference proteome</keyword>
<dbReference type="InterPro" id="IPR036820">
    <property type="entry name" value="Archease_dom_sf"/>
</dbReference>
<dbReference type="Pfam" id="PF01951">
    <property type="entry name" value="Archease"/>
    <property type="match status" value="1"/>
</dbReference>
<evidence type="ECO:0000256" key="4">
    <source>
        <dbReference type="ARBA" id="ARBA00022837"/>
    </source>
</evidence>
<evidence type="ECO:0000256" key="3">
    <source>
        <dbReference type="ARBA" id="ARBA00022723"/>
    </source>
</evidence>
<dbReference type="SUPFAM" id="SSF69819">
    <property type="entry name" value="MTH1598-like"/>
    <property type="match status" value="1"/>
</dbReference>
<evidence type="ECO:0000256" key="2">
    <source>
        <dbReference type="ARBA" id="ARBA00022694"/>
    </source>
</evidence>
<dbReference type="InterPro" id="IPR002804">
    <property type="entry name" value="Archease"/>
</dbReference>
<feature type="domain" description="Archease" evidence="5">
    <location>
        <begin position="21"/>
        <end position="152"/>
    </location>
</feature>
<comment type="similarity">
    <text evidence="1">Belongs to the archease family.</text>
</comment>
<dbReference type="EMBL" id="CP115300">
    <property type="protein sequence ID" value="WBO61829.1"/>
    <property type="molecule type" value="Genomic_DNA"/>
</dbReference>
<evidence type="ECO:0000259" key="5">
    <source>
        <dbReference type="Pfam" id="PF01951"/>
    </source>
</evidence>
<gene>
    <name evidence="6" type="ORF">O1G22_02715</name>
</gene>
<evidence type="ECO:0000313" key="7">
    <source>
        <dbReference type="Proteomes" id="UP001212326"/>
    </source>
</evidence>
<name>A0ABY7NVL4_9ACTN</name>
<reference evidence="6 7" key="1">
    <citation type="submission" date="2022-12" db="EMBL/GenBank/DDBJ databases">
        <authorList>
            <person name="Mo P."/>
        </authorList>
    </citation>
    <scope>NUCLEOTIDE SEQUENCE [LARGE SCALE GENOMIC DNA]</scope>
    <source>
        <strain evidence="6 7">HUAS 2-6</strain>
    </source>
</reference>
<dbReference type="PANTHER" id="PTHR12682:SF11">
    <property type="entry name" value="PROTEIN ARCHEASE"/>
    <property type="match status" value="1"/>
</dbReference>
<keyword evidence="4" id="KW-0106">Calcium</keyword>
<evidence type="ECO:0000256" key="1">
    <source>
        <dbReference type="ARBA" id="ARBA00007963"/>
    </source>
</evidence>
<dbReference type="InterPro" id="IPR023572">
    <property type="entry name" value="Archease_dom"/>
</dbReference>
<accession>A0ABY7NVL4</accession>
<sequence>MVGDIGDELRARREGEDGHCVLPHTADTRLHAWGTTREHCLTEAVRALVETFADVSDVHPTAVERVRLAPGGDEDLLVALLNEVVYRLEVAGRVPVDVEVEATDDGAVEARLSLAGLGDVTVVGAAPKGVSWQDLHIGPDAYGWTCAVIVDV</sequence>
<protein>
    <submittedName>
        <fullName evidence="6">Archease</fullName>
    </submittedName>
</protein>
<evidence type="ECO:0000313" key="6">
    <source>
        <dbReference type="EMBL" id="WBO61829.1"/>
    </source>
</evidence>
<dbReference type="Gene3D" id="3.55.10.10">
    <property type="entry name" value="Archease domain"/>
    <property type="match status" value="1"/>
</dbReference>
<proteinExistence type="inferred from homology"/>
<keyword evidence="2" id="KW-0819">tRNA processing</keyword>
<dbReference type="RefSeq" id="WP_270079784.1">
    <property type="nucleotide sequence ID" value="NZ_CP115300.1"/>
</dbReference>
<organism evidence="6 7">
    <name type="scientific">Streptomyces camelliae</name>
    <dbReference type="NCBI Taxonomy" id="3004093"/>
    <lineage>
        <taxon>Bacteria</taxon>
        <taxon>Bacillati</taxon>
        <taxon>Actinomycetota</taxon>
        <taxon>Actinomycetes</taxon>
        <taxon>Kitasatosporales</taxon>
        <taxon>Streptomycetaceae</taxon>
        <taxon>Streptomyces</taxon>
    </lineage>
</organism>